<dbReference type="SMART" id="SM00479">
    <property type="entry name" value="EXOIII"/>
    <property type="match status" value="1"/>
</dbReference>
<dbReference type="GO" id="GO:0003676">
    <property type="term" value="F:nucleic acid binding"/>
    <property type="evidence" value="ECO:0007669"/>
    <property type="project" value="InterPro"/>
</dbReference>
<reference evidence="2" key="2">
    <citation type="submission" date="2024-06" db="EMBL/GenBank/DDBJ databases">
        <authorList>
            <person name="Plum-Jensen L.E."/>
            <person name="Schramm A."/>
            <person name="Marshall I.P.G."/>
        </authorList>
    </citation>
    <scope>NUCLEOTIDE SEQUENCE</scope>
    <source>
        <strain evidence="2">Rat1</strain>
    </source>
</reference>
<protein>
    <submittedName>
        <fullName evidence="2">Exonuclease</fullName>
    </submittedName>
</protein>
<proteinExistence type="predicted"/>
<dbReference type="InterPro" id="IPR036397">
    <property type="entry name" value="RNaseH_sf"/>
</dbReference>
<keyword evidence="2" id="KW-0378">Hydrolase</keyword>
<dbReference type="InterPro" id="IPR013520">
    <property type="entry name" value="Ribonucl_H"/>
</dbReference>
<evidence type="ECO:0000259" key="1">
    <source>
        <dbReference type="SMART" id="SM00479"/>
    </source>
</evidence>
<gene>
    <name evidence="2" type="ORF">Q3M24_14270</name>
</gene>
<dbReference type="Gene3D" id="3.40.50.300">
    <property type="entry name" value="P-loop containing nucleotide triphosphate hydrolases"/>
    <property type="match status" value="1"/>
</dbReference>
<dbReference type="InterPro" id="IPR012337">
    <property type="entry name" value="RNaseH-like_sf"/>
</dbReference>
<dbReference type="GO" id="GO:0006259">
    <property type="term" value="P:DNA metabolic process"/>
    <property type="evidence" value="ECO:0007669"/>
    <property type="project" value="UniProtKB-ARBA"/>
</dbReference>
<dbReference type="InterPro" id="IPR027417">
    <property type="entry name" value="P-loop_NTPase"/>
</dbReference>
<organism evidence="2">
    <name type="scientific">Candidatus Electrothrix aestuarii</name>
    <dbReference type="NCBI Taxonomy" id="3062594"/>
    <lineage>
        <taxon>Bacteria</taxon>
        <taxon>Pseudomonadati</taxon>
        <taxon>Thermodesulfobacteriota</taxon>
        <taxon>Desulfobulbia</taxon>
        <taxon>Desulfobulbales</taxon>
        <taxon>Desulfobulbaceae</taxon>
        <taxon>Candidatus Electrothrix</taxon>
    </lineage>
</organism>
<dbReference type="EMBL" id="CP159373">
    <property type="protein sequence ID" value="XCN71477.1"/>
    <property type="molecule type" value="Genomic_DNA"/>
</dbReference>
<evidence type="ECO:0000313" key="2">
    <source>
        <dbReference type="EMBL" id="XCN71477.1"/>
    </source>
</evidence>
<keyword evidence="2" id="KW-0269">Exonuclease</keyword>
<keyword evidence="2" id="KW-0540">Nuclease</keyword>
<name>A0AAU8LQI0_9BACT</name>
<dbReference type="AlphaFoldDB" id="A0AAU8LQI0"/>
<sequence>MPLPSDFIVLDTEGRHALNEIAILDAQGNLLFEGFAEGHGSVQHDLYPLTELLQRLKTLAEQRTIVCHYAEHDERLLRKSFTAAGLPWPGFCFLCSWETAKRCFPDLPSYSLEYLSKTLHLQVQQRYFNAQAAHSARYDALFTFQLYRKMQQETHTQHHRGVLTNPFSNTRVDSPFQQYIDLDDVHREAFVRITNLIEEIKGDTNQQSRGAVVLGVAGNGKTHLMMRLARHTLKTNRLFFIRQPNHEEAVFYHIYSRMLESFIEPIPETEYSQLEYLPGRSFSKIVISTLQARPKPSKKDLEILNGLSQGQLNIYSVLGKEGSETKRRNWDYIERQTLQWWQQSYGFSDYACNIITGLIRFCRYSDPGKKELVRRWLAGQHLLNSELEAVKLHNWEEELSREDFALQAMVVFGRLSVVDEPLIIVFDQLEGLKYNEKLLVRFGEAVKELFTHVPNCLMLFNLFPDRWRYFRQIFDASVTERMGQYQVPLELPEKEVLAKMLALKLAEVNLDSKTLFEPDELAIILSHRSIRSVLNCAADYYRYKLEGIPLPTNTLSFEARVDRTLQELRQEIAELRQHLRLEKKPEALSLNPVSREVAQYIEQKQGQLAAAYSRKQIITDTDDLGKLRLILATLQPLYGFRLDYLRLGRRRLPEHVVIQRQQKGADHVESKKAAVAFLHTDAYTFAPRIKNFNQLVIEHKDIRFALFRDEREPEIQSKVSKGEIEKLNSSENGRFVLMDRPKRIHFELVHQIISDIQNHDLHAEPDQVMPLLVDMIGKEFWLFRAIGAEALCSDRMKI</sequence>
<reference evidence="2" key="1">
    <citation type="journal article" date="2024" name="Syst. Appl. Microbiol.">
        <title>First single-strain enrichments of Electrothrix cable bacteria, description of E. aestuarii sp. nov. and E. rattekaaiensis sp. nov., and proposal of a cable bacteria taxonomy following the rules of the SeqCode.</title>
        <authorList>
            <person name="Plum-Jensen L.E."/>
            <person name="Schramm A."/>
            <person name="Marshall I.P.G."/>
        </authorList>
    </citation>
    <scope>NUCLEOTIDE SEQUENCE</scope>
    <source>
        <strain evidence="2">Rat1</strain>
    </source>
</reference>
<accession>A0AAU8LQI0</accession>
<dbReference type="GO" id="GO:0004527">
    <property type="term" value="F:exonuclease activity"/>
    <property type="evidence" value="ECO:0007669"/>
    <property type="project" value="UniProtKB-KW"/>
</dbReference>
<dbReference type="SUPFAM" id="SSF52540">
    <property type="entry name" value="P-loop containing nucleoside triphosphate hydrolases"/>
    <property type="match status" value="1"/>
</dbReference>
<dbReference type="CDD" id="cd06127">
    <property type="entry name" value="DEDDh"/>
    <property type="match status" value="1"/>
</dbReference>
<dbReference type="KEGG" id="eaj:Q3M24_14270"/>
<feature type="domain" description="Exonuclease" evidence="1">
    <location>
        <begin position="6"/>
        <end position="156"/>
    </location>
</feature>
<dbReference type="Gene3D" id="3.30.420.10">
    <property type="entry name" value="Ribonuclease H-like superfamily/Ribonuclease H"/>
    <property type="match status" value="1"/>
</dbReference>
<dbReference type="SUPFAM" id="SSF53098">
    <property type="entry name" value="Ribonuclease H-like"/>
    <property type="match status" value="1"/>
</dbReference>